<reference evidence="1" key="2">
    <citation type="journal article" date="2015" name="Fish Shellfish Immunol.">
        <title>Early steps in the European eel (Anguilla anguilla)-Vibrio vulnificus interaction in the gills: Role of the RtxA13 toxin.</title>
        <authorList>
            <person name="Callol A."/>
            <person name="Pajuelo D."/>
            <person name="Ebbesson L."/>
            <person name="Teles M."/>
            <person name="MacKenzie S."/>
            <person name="Amaro C."/>
        </authorList>
    </citation>
    <scope>NUCLEOTIDE SEQUENCE</scope>
</reference>
<proteinExistence type="predicted"/>
<name>A0A0E9XV64_ANGAN</name>
<sequence length="58" mass="6887">MQGTKLKKRNLCRNSSYDSERVNSADACGFESRFPWPVPCEKIVYLKYTILYFRTFEV</sequence>
<reference evidence="1" key="1">
    <citation type="submission" date="2014-11" db="EMBL/GenBank/DDBJ databases">
        <authorList>
            <person name="Amaro Gonzalez C."/>
        </authorList>
    </citation>
    <scope>NUCLEOTIDE SEQUENCE</scope>
</reference>
<evidence type="ECO:0000313" key="1">
    <source>
        <dbReference type="EMBL" id="JAI05594.1"/>
    </source>
</evidence>
<protein>
    <submittedName>
        <fullName evidence="1">Uncharacterized protein</fullName>
    </submittedName>
</protein>
<dbReference type="EMBL" id="GBXM01002984">
    <property type="protein sequence ID" value="JAI05594.1"/>
    <property type="molecule type" value="Transcribed_RNA"/>
</dbReference>
<accession>A0A0E9XV64</accession>
<dbReference type="AlphaFoldDB" id="A0A0E9XV64"/>
<organism evidence="1">
    <name type="scientific">Anguilla anguilla</name>
    <name type="common">European freshwater eel</name>
    <name type="synonym">Muraena anguilla</name>
    <dbReference type="NCBI Taxonomy" id="7936"/>
    <lineage>
        <taxon>Eukaryota</taxon>
        <taxon>Metazoa</taxon>
        <taxon>Chordata</taxon>
        <taxon>Craniata</taxon>
        <taxon>Vertebrata</taxon>
        <taxon>Euteleostomi</taxon>
        <taxon>Actinopterygii</taxon>
        <taxon>Neopterygii</taxon>
        <taxon>Teleostei</taxon>
        <taxon>Anguilliformes</taxon>
        <taxon>Anguillidae</taxon>
        <taxon>Anguilla</taxon>
    </lineage>
</organism>